<dbReference type="EC" id="3.6.3.-" evidence="13"/>
<keyword evidence="3" id="KW-0813">Transport</keyword>
<evidence type="ECO:0000256" key="4">
    <source>
        <dbReference type="ARBA" id="ARBA00022475"/>
    </source>
</evidence>
<protein>
    <submittedName>
        <fullName evidence="13">ABC transporter ATP-binding protein</fullName>
        <ecNumber evidence="13">3.6.3.-</ecNumber>
    </submittedName>
</protein>
<dbReference type="Pfam" id="PF00005">
    <property type="entry name" value="ABC_tran"/>
    <property type="match status" value="2"/>
</dbReference>
<dbReference type="InterPro" id="IPR027417">
    <property type="entry name" value="P-loop_NTPase"/>
</dbReference>
<dbReference type="NCBIfam" id="NF010167">
    <property type="entry name" value="PRK13648.1"/>
    <property type="match status" value="2"/>
</dbReference>
<organism evidence="13 14">
    <name type="scientific">Streptococcus porcinus</name>
    <dbReference type="NCBI Taxonomy" id="1340"/>
    <lineage>
        <taxon>Bacteria</taxon>
        <taxon>Bacillati</taxon>
        <taxon>Bacillota</taxon>
        <taxon>Bacilli</taxon>
        <taxon>Lactobacillales</taxon>
        <taxon>Streptococcaceae</taxon>
        <taxon>Streptococcus</taxon>
    </lineage>
</organism>
<dbReference type="InterPro" id="IPR022216">
    <property type="entry name" value="ABC_Co_transporter"/>
</dbReference>
<dbReference type="AlphaFoldDB" id="A0A4V0H2Y3"/>
<dbReference type="EMBL" id="JACEGE010000019">
    <property type="protein sequence ID" value="MBA2796142.1"/>
    <property type="molecule type" value="Genomic_DNA"/>
</dbReference>
<gene>
    <name evidence="13" type="primary">ykoD_1</name>
    <name evidence="12" type="ORF">H1B29_06550</name>
    <name evidence="13" type="ORF">NCTC10924_00380</name>
</gene>
<evidence type="ECO:0000313" key="14">
    <source>
        <dbReference type="Proteomes" id="UP000306241"/>
    </source>
</evidence>
<reference evidence="12 15" key="2">
    <citation type="submission" date="2020-07" db="EMBL/GenBank/DDBJ databases">
        <title>Molecular and genomic characterization of Streptococcus porcinus isolated from diseased swine in Brazil.</title>
        <authorList>
            <person name="Moreno L.Z."/>
            <person name="Matajira C.E.C."/>
            <person name="Poor A.P."/>
            <person name="Dutra M.C."/>
            <person name="Moreno A.M."/>
        </authorList>
    </citation>
    <scope>NUCLEOTIDE SEQUENCE [LARGE SCALE GENOMIC DNA]</scope>
    <source>
        <strain evidence="12 15">SP0816-2</strain>
    </source>
</reference>
<sequence>MTNAIQFKNFSFKYDAQSLPTLSNLNLTIEKGQKVLIIGPSGSGKSTIGNCLNGIIPNHFKGEHSGSLLINDKEAFDLSIYEKSKLVSTVLQDPDGQFIGLSVAEDIAFALENDCVPQSEMNNHINYWSKILDISDHLAKRPQDLSGGQKQRVSLAGVLVDESPILLFDEPLANLDPRSGLDTIDLIDRIHKSTQATTIIIEHRLEDVLYRHVDKIILINDGIILFDGTSNQLLASNILEQNGIREPLYLTCLRDLGFDIRTLGQLDQLDNLNLPPVTTLTSPKREEAHIPKEPLLSLQNVTFSYDKDHPILDNVNLNLNRGERVAIVGQNGAGKSTLAKIMCQFLEGNFTMTYGGKDISRDSIKERADRIGYVLQNPNQMISKSAIFDEVAEGLRLRGFTEEEITHKVNETLKTCGLYPYRNWPISALSFGQKKRVTIASILVLGAEIIILDEPTAGQDKKNYTEIMNFLNQLHQNGHTIVMITHDMQLMMEYADRAIVLSHGRIIADDKPENILSDEDILNKAYLKKTSLFHLAEKTACNPIDMTRYYIAKERGRHASEIDRLP</sequence>
<keyword evidence="6" id="KW-0547">Nucleotide-binding</keyword>
<keyword evidence="4" id="KW-1003">Cell membrane</keyword>
<dbReference type="CDD" id="cd03225">
    <property type="entry name" value="ABC_cobalt_CbiO_domain1"/>
    <property type="match status" value="2"/>
</dbReference>
<dbReference type="GO" id="GO:0043190">
    <property type="term" value="C:ATP-binding cassette (ABC) transporter complex"/>
    <property type="evidence" value="ECO:0007669"/>
    <property type="project" value="TreeGrafter"/>
</dbReference>
<dbReference type="InterPro" id="IPR017871">
    <property type="entry name" value="ABC_transporter-like_CS"/>
</dbReference>
<dbReference type="InterPro" id="IPR003593">
    <property type="entry name" value="AAA+_ATPase"/>
</dbReference>
<dbReference type="EMBL" id="LR594052">
    <property type="protein sequence ID" value="VTT41887.1"/>
    <property type="molecule type" value="Genomic_DNA"/>
</dbReference>
<evidence type="ECO:0000256" key="7">
    <source>
        <dbReference type="ARBA" id="ARBA00022840"/>
    </source>
</evidence>
<dbReference type="FunFam" id="3.40.50.300:FF:001422">
    <property type="entry name" value="Cobalt ABC transporter ATP-binding protein"/>
    <property type="match status" value="1"/>
</dbReference>
<evidence type="ECO:0000256" key="2">
    <source>
        <dbReference type="ARBA" id="ARBA00005417"/>
    </source>
</evidence>
<evidence type="ECO:0000313" key="15">
    <source>
        <dbReference type="Proteomes" id="UP000524462"/>
    </source>
</evidence>
<dbReference type="PROSITE" id="PS50893">
    <property type="entry name" value="ABC_TRANSPORTER_2"/>
    <property type="match status" value="2"/>
</dbReference>
<dbReference type="SUPFAM" id="SSF52540">
    <property type="entry name" value="P-loop containing nucleoside triphosphate hydrolases"/>
    <property type="match status" value="2"/>
</dbReference>
<dbReference type="Gene3D" id="3.40.50.300">
    <property type="entry name" value="P-loop containing nucleotide triphosphate hydrolases"/>
    <property type="match status" value="2"/>
</dbReference>
<evidence type="ECO:0000256" key="5">
    <source>
        <dbReference type="ARBA" id="ARBA00022737"/>
    </source>
</evidence>
<dbReference type="InterPro" id="IPR015856">
    <property type="entry name" value="ABC_transpr_CbiO/EcfA_su"/>
</dbReference>
<evidence type="ECO:0000256" key="6">
    <source>
        <dbReference type="ARBA" id="ARBA00022741"/>
    </source>
</evidence>
<comment type="similarity">
    <text evidence="2">Belongs to the ABC transporter superfamily.</text>
</comment>
<comment type="subcellular location">
    <subcellularLocation>
        <location evidence="1">Cell membrane</location>
        <topology evidence="1">Peripheral membrane protein</topology>
    </subcellularLocation>
</comment>
<evidence type="ECO:0000313" key="13">
    <source>
        <dbReference type="EMBL" id="VTT41887.1"/>
    </source>
</evidence>
<evidence type="ECO:0000256" key="8">
    <source>
        <dbReference type="ARBA" id="ARBA00022967"/>
    </source>
</evidence>
<dbReference type="Proteomes" id="UP000524462">
    <property type="component" value="Unassembled WGS sequence"/>
</dbReference>
<dbReference type="GO" id="GO:0032217">
    <property type="term" value="F:riboflavin transmembrane transporter activity"/>
    <property type="evidence" value="ECO:0007669"/>
    <property type="project" value="UniProtKB-ARBA"/>
</dbReference>
<keyword evidence="13" id="KW-0378">Hydrolase</keyword>
<keyword evidence="7 13" id="KW-0067">ATP-binding</keyword>
<dbReference type="Pfam" id="PF12558">
    <property type="entry name" value="DUF3744"/>
    <property type="match status" value="1"/>
</dbReference>
<dbReference type="GO" id="GO:0042626">
    <property type="term" value="F:ATPase-coupled transmembrane transporter activity"/>
    <property type="evidence" value="ECO:0007669"/>
    <property type="project" value="TreeGrafter"/>
</dbReference>
<proteinExistence type="inferred from homology"/>
<dbReference type="GO" id="GO:0005524">
    <property type="term" value="F:ATP binding"/>
    <property type="evidence" value="ECO:0007669"/>
    <property type="project" value="UniProtKB-KW"/>
</dbReference>
<dbReference type="RefSeq" id="WP_003083756.1">
    <property type="nucleotide sequence ID" value="NZ_CP070236.1"/>
</dbReference>
<evidence type="ECO:0000259" key="11">
    <source>
        <dbReference type="PROSITE" id="PS50893"/>
    </source>
</evidence>
<dbReference type="InterPro" id="IPR003439">
    <property type="entry name" value="ABC_transporter-like_ATP-bd"/>
</dbReference>
<evidence type="ECO:0000256" key="3">
    <source>
        <dbReference type="ARBA" id="ARBA00022448"/>
    </source>
</evidence>
<evidence type="ECO:0000313" key="12">
    <source>
        <dbReference type="EMBL" id="MBA2796142.1"/>
    </source>
</evidence>
<evidence type="ECO:0000256" key="1">
    <source>
        <dbReference type="ARBA" id="ARBA00004202"/>
    </source>
</evidence>
<dbReference type="PANTHER" id="PTHR43553:SF26">
    <property type="entry name" value="ABC TRANSPORTER ATP-BINDING PROTEIN BC_2655-RELATED"/>
    <property type="match status" value="1"/>
</dbReference>
<name>A0A4V0H2Y3_STRPO</name>
<dbReference type="OrthoDB" id="501320at2"/>
<evidence type="ECO:0000256" key="9">
    <source>
        <dbReference type="ARBA" id="ARBA00023136"/>
    </source>
</evidence>
<evidence type="ECO:0000256" key="10">
    <source>
        <dbReference type="ARBA" id="ARBA00025157"/>
    </source>
</evidence>
<accession>A0A4V0H2Y3</accession>
<feature type="domain" description="ABC transporter" evidence="11">
    <location>
        <begin position="296"/>
        <end position="528"/>
    </location>
</feature>
<dbReference type="GO" id="GO:0016887">
    <property type="term" value="F:ATP hydrolysis activity"/>
    <property type="evidence" value="ECO:0007669"/>
    <property type="project" value="InterPro"/>
</dbReference>
<dbReference type="Proteomes" id="UP000306241">
    <property type="component" value="Chromosome"/>
</dbReference>
<dbReference type="PANTHER" id="PTHR43553">
    <property type="entry name" value="HEAVY METAL TRANSPORTER"/>
    <property type="match status" value="1"/>
</dbReference>
<dbReference type="PROSITE" id="PS00211">
    <property type="entry name" value="ABC_TRANSPORTER_1"/>
    <property type="match status" value="2"/>
</dbReference>
<dbReference type="FunFam" id="3.40.50.300:FF:000224">
    <property type="entry name" value="Energy-coupling factor transporter ATP-binding protein EcfA"/>
    <property type="match status" value="1"/>
</dbReference>
<keyword evidence="9" id="KW-0472">Membrane</keyword>
<keyword evidence="8" id="KW-1278">Translocase</keyword>
<feature type="domain" description="ABC transporter" evidence="11">
    <location>
        <begin position="5"/>
        <end position="246"/>
    </location>
</feature>
<reference evidence="13 14" key="1">
    <citation type="submission" date="2019-05" db="EMBL/GenBank/DDBJ databases">
        <authorList>
            <consortium name="Pathogen Informatics"/>
        </authorList>
    </citation>
    <scope>NUCLEOTIDE SEQUENCE [LARGE SCALE GENOMIC DNA]</scope>
    <source>
        <strain evidence="13 14">NCTC10924</strain>
    </source>
</reference>
<dbReference type="InterPro" id="IPR050095">
    <property type="entry name" value="ECF_ABC_transporter_ATP-bd"/>
</dbReference>
<keyword evidence="5" id="KW-0677">Repeat</keyword>
<comment type="function">
    <text evidence="10">Probably part of an ABC transporter complex. Responsible for energy coupling to the transport system.</text>
</comment>
<dbReference type="SMART" id="SM00382">
    <property type="entry name" value="AAA"/>
    <property type="match status" value="2"/>
</dbReference>